<evidence type="ECO:0000313" key="2">
    <source>
        <dbReference type="EMBL" id="KYO39086.1"/>
    </source>
</evidence>
<reference evidence="2 3" key="1">
    <citation type="journal article" date="2012" name="Genome Biol.">
        <title>Sequencing three crocodilian genomes to illuminate the evolution of archosaurs and amniotes.</title>
        <authorList>
            <person name="St John J.A."/>
            <person name="Braun E.L."/>
            <person name="Isberg S.R."/>
            <person name="Miles L.G."/>
            <person name="Chong A.Y."/>
            <person name="Gongora J."/>
            <person name="Dalzell P."/>
            <person name="Moran C."/>
            <person name="Bed'hom B."/>
            <person name="Abzhanov A."/>
            <person name="Burgess S.C."/>
            <person name="Cooksey A.M."/>
            <person name="Castoe T.A."/>
            <person name="Crawford N.G."/>
            <person name="Densmore L.D."/>
            <person name="Drew J.C."/>
            <person name="Edwards S.V."/>
            <person name="Faircloth B.C."/>
            <person name="Fujita M.K."/>
            <person name="Greenwold M.J."/>
            <person name="Hoffmann F.G."/>
            <person name="Howard J.M."/>
            <person name="Iguchi T."/>
            <person name="Janes D.E."/>
            <person name="Khan S.Y."/>
            <person name="Kohno S."/>
            <person name="de Koning A.J."/>
            <person name="Lance S.L."/>
            <person name="McCarthy F.M."/>
            <person name="McCormack J.E."/>
            <person name="Merchant M.E."/>
            <person name="Peterson D.G."/>
            <person name="Pollock D.D."/>
            <person name="Pourmand N."/>
            <person name="Raney B.J."/>
            <person name="Roessler K.A."/>
            <person name="Sanford J.R."/>
            <person name="Sawyer R.H."/>
            <person name="Schmidt C.J."/>
            <person name="Triplett E.W."/>
            <person name="Tuberville T.D."/>
            <person name="Venegas-Anaya M."/>
            <person name="Howard J.T."/>
            <person name="Jarvis E.D."/>
            <person name="Guillette L.J.Jr."/>
            <person name="Glenn T.C."/>
            <person name="Green R.E."/>
            <person name="Ray D.A."/>
        </authorList>
    </citation>
    <scope>NUCLEOTIDE SEQUENCE [LARGE SCALE GENOMIC DNA]</scope>
    <source>
        <strain evidence="2">KSC_2009_1</strain>
    </source>
</reference>
<feature type="compositionally biased region" description="Polar residues" evidence="1">
    <location>
        <begin position="11"/>
        <end position="21"/>
    </location>
</feature>
<gene>
    <name evidence="2" type="ORF">Y1Q_0000099</name>
</gene>
<dbReference type="AlphaFoldDB" id="A0A151NQH1"/>
<sequence length="117" mass="13300">MISKEDRGQWPQLSSRTSFSLDSREERPRHCPVWFPQLHTQKWPWVLPALQSPPGHPGPPQRPVWVRAPLRLHPPCRPENGDVGRGDMPRDKTQGLIPDMPGPKVTPNMFICGKSLS</sequence>
<feature type="region of interest" description="Disordered" evidence="1">
    <location>
        <begin position="1"/>
        <end position="26"/>
    </location>
</feature>
<protein>
    <submittedName>
        <fullName evidence="2">Uncharacterized protein</fullName>
    </submittedName>
</protein>
<feature type="region of interest" description="Disordered" evidence="1">
    <location>
        <begin position="71"/>
        <end position="107"/>
    </location>
</feature>
<proteinExistence type="predicted"/>
<evidence type="ECO:0000256" key="1">
    <source>
        <dbReference type="SAM" id="MobiDB-lite"/>
    </source>
</evidence>
<dbReference type="EMBL" id="AKHW03002379">
    <property type="protein sequence ID" value="KYO39086.1"/>
    <property type="molecule type" value="Genomic_DNA"/>
</dbReference>
<feature type="compositionally biased region" description="Basic and acidic residues" evidence="1">
    <location>
        <begin position="79"/>
        <end position="93"/>
    </location>
</feature>
<keyword evidence="3" id="KW-1185">Reference proteome</keyword>
<accession>A0A151NQH1</accession>
<organism evidence="2 3">
    <name type="scientific">Alligator mississippiensis</name>
    <name type="common">American alligator</name>
    <dbReference type="NCBI Taxonomy" id="8496"/>
    <lineage>
        <taxon>Eukaryota</taxon>
        <taxon>Metazoa</taxon>
        <taxon>Chordata</taxon>
        <taxon>Craniata</taxon>
        <taxon>Vertebrata</taxon>
        <taxon>Euteleostomi</taxon>
        <taxon>Archelosauria</taxon>
        <taxon>Archosauria</taxon>
        <taxon>Crocodylia</taxon>
        <taxon>Alligatoridae</taxon>
        <taxon>Alligatorinae</taxon>
        <taxon>Alligator</taxon>
    </lineage>
</organism>
<evidence type="ECO:0000313" key="3">
    <source>
        <dbReference type="Proteomes" id="UP000050525"/>
    </source>
</evidence>
<name>A0A151NQH1_ALLMI</name>
<comment type="caution">
    <text evidence="2">The sequence shown here is derived from an EMBL/GenBank/DDBJ whole genome shotgun (WGS) entry which is preliminary data.</text>
</comment>
<dbReference type="Proteomes" id="UP000050525">
    <property type="component" value="Unassembled WGS sequence"/>
</dbReference>